<comment type="caution">
    <text evidence="1">The sequence shown here is derived from an EMBL/GenBank/DDBJ whole genome shotgun (WGS) entry which is preliminary data.</text>
</comment>
<evidence type="ECO:0000313" key="2">
    <source>
        <dbReference type="Proteomes" id="UP001054945"/>
    </source>
</evidence>
<dbReference type="Proteomes" id="UP001054945">
    <property type="component" value="Unassembled WGS sequence"/>
</dbReference>
<proteinExistence type="predicted"/>
<gene>
    <name evidence="1" type="ORF">CEXT_544911</name>
</gene>
<keyword evidence="2" id="KW-1185">Reference proteome</keyword>
<organism evidence="1 2">
    <name type="scientific">Caerostris extrusa</name>
    <name type="common">Bark spider</name>
    <name type="synonym">Caerostris bankana</name>
    <dbReference type="NCBI Taxonomy" id="172846"/>
    <lineage>
        <taxon>Eukaryota</taxon>
        <taxon>Metazoa</taxon>
        <taxon>Ecdysozoa</taxon>
        <taxon>Arthropoda</taxon>
        <taxon>Chelicerata</taxon>
        <taxon>Arachnida</taxon>
        <taxon>Araneae</taxon>
        <taxon>Araneomorphae</taxon>
        <taxon>Entelegynae</taxon>
        <taxon>Araneoidea</taxon>
        <taxon>Araneidae</taxon>
        <taxon>Caerostris</taxon>
    </lineage>
</organism>
<sequence length="69" mass="8211">MTRRQRRVNDEIAEKRNTITRLRSGQQPETTPITCEGTESTKEKKLSAGHKMYTQMHLQPKESYFSQRW</sequence>
<dbReference type="EMBL" id="BPLR01002862">
    <property type="protein sequence ID" value="GIX78713.1"/>
    <property type="molecule type" value="Genomic_DNA"/>
</dbReference>
<name>A0AAV4N2S0_CAEEX</name>
<dbReference type="AlphaFoldDB" id="A0AAV4N2S0"/>
<evidence type="ECO:0000313" key="1">
    <source>
        <dbReference type="EMBL" id="GIX78713.1"/>
    </source>
</evidence>
<protein>
    <submittedName>
        <fullName evidence="1">Uncharacterized protein</fullName>
    </submittedName>
</protein>
<reference evidence="1 2" key="1">
    <citation type="submission" date="2021-06" db="EMBL/GenBank/DDBJ databases">
        <title>Caerostris extrusa draft genome.</title>
        <authorList>
            <person name="Kono N."/>
            <person name="Arakawa K."/>
        </authorList>
    </citation>
    <scope>NUCLEOTIDE SEQUENCE [LARGE SCALE GENOMIC DNA]</scope>
</reference>
<accession>A0AAV4N2S0</accession>